<accession>A0A553V117</accession>
<dbReference type="InterPro" id="IPR050109">
    <property type="entry name" value="HTH-type_TetR-like_transc_reg"/>
</dbReference>
<dbReference type="Proteomes" id="UP000316092">
    <property type="component" value="Unassembled WGS sequence"/>
</dbReference>
<dbReference type="GO" id="GO:0003700">
    <property type="term" value="F:DNA-binding transcription factor activity"/>
    <property type="evidence" value="ECO:0007669"/>
    <property type="project" value="TreeGrafter"/>
</dbReference>
<keyword evidence="1 2" id="KW-0238">DNA-binding</keyword>
<dbReference type="PRINTS" id="PR00455">
    <property type="entry name" value="HTHTETR"/>
</dbReference>
<proteinExistence type="predicted"/>
<dbReference type="GO" id="GO:0000976">
    <property type="term" value="F:transcription cis-regulatory region binding"/>
    <property type="evidence" value="ECO:0007669"/>
    <property type="project" value="TreeGrafter"/>
</dbReference>
<dbReference type="SUPFAM" id="SSF48498">
    <property type="entry name" value="Tetracyclin repressor-like, C-terminal domain"/>
    <property type="match status" value="1"/>
</dbReference>
<evidence type="ECO:0000256" key="1">
    <source>
        <dbReference type="ARBA" id="ARBA00023125"/>
    </source>
</evidence>
<sequence length="233" mass="24803">MRGRPNHTSALQSWFWRSAEKSCAAFQSLSAGGLRLSTLESVASSAALPASTRERILSEGAQLFVARGYHGVSMREVAAAVGVTKPALYHHYADKEGLFLAILNGALAGLAGVTEISKQQIGLRAQLYALIHALLISAPQQRVGLQLAGELKHVSAERRADFEQRYRKLWMGGLSELMSTAAERGEVRADLPSAVLTRALLGLLYPLVSGAPSPDPEGTAQALVSLFLDGAGK</sequence>
<evidence type="ECO:0000259" key="3">
    <source>
        <dbReference type="PROSITE" id="PS50977"/>
    </source>
</evidence>
<gene>
    <name evidence="4" type="ORF">FNU79_08420</name>
</gene>
<keyword evidence="5" id="KW-1185">Reference proteome</keyword>
<feature type="DNA-binding region" description="H-T-H motif" evidence="2">
    <location>
        <begin position="73"/>
        <end position="92"/>
    </location>
</feature>
<feature type="domain" description="HTH tetR-type" evidence="3">
    <location>
        <begin position="50"/>
        <end position="110"/>
    </location>
</feature>
<dbReference type="PROSITE" id="PS50977">
    <property type="entry name" value="HTH_TETR_2"/>
    <property type="match status" value="1"/>
</dbReference>
<protein>
    <submittedName>
        <fullName evidence="4">TetR/AcrR family transcriptional regulator</fullName>
    </submittedName>
</protein>
<dbReference type="SUPFAM" id="SSF46689">
    <property type="entry name" value="Homeodomain-like"/>
    <property type="match status" value="1"/>
</dbReference>
<evidence type="ECO:0000256" key="2">
    <source>
        <dbReference type="PROSITE-ProRule" id="PRU00335"/>
    </source>
</evidence>
<dbReference type="AlphaFoldDB" id="A0A553V117"/>
<comment type="caution">
    <text evidence="4">The sequence shown here is derived from an EMBL/GenBank/DDBJ whole genome shotgun (WGS) entry which is preliminary data.</text>
</comment>
<dbReference type="Gene3D" id="1.10.357.10">
    <property type="entry name" value="Tetracycline Repressor, domain 2"/>
    <property type="match status" value="1"/>
</dbReference>
<dbReference type="OrthoDB" id="9814200at2"/>
<organism evidence="4 5">
    <name type="scientific">Deinococcus detaillensis</name>
    <dbReference type="NCBI Taxonomy" id="2592048"/>
    <lineage>
        <taxon>Bacteria</taxon>
        <taxon>Thermotogati</taxon>
        <taxon>Deinococcota</taxon>
        <taxon>Deinococci</taxon>
        <taxon>Deinococcales</taxon>
        <taxon>Deinococcaceae</taxon>
        <taxon>Deinococcus</taxon>
    </lineage>
</organism>
<dbReference type="EMBL" id="VKDB01000006">
    <property type="protein sequence ID" value="TSA86180.1"/>
    <property type="molecule type" value="Genomic_DNA"/>
</dbReference>
<evidence type="ECO:0000313" key="5">
    <source>
        <dbReference type="Proteomes" id="UP000316092"/>
    </source>
</evidence>
<evidence type="ECO:0000313" key="4">
    <source>
        <dbReference type="EMBL" id="TSA86180.1"/>
    </source>
</evidence>
<dbReference type="InterPro" id="IPR009057">
    <property type="entry name" value="Homeodomain-like_sf"/>
</dbReference>
<reference evidence="4 5" key="1">
    <citation type="submission" date="2019-07" db="EMBL/GenBank/DDBJ databases">
        <title>Deinococcus detaillus sp. nov., isolated from humus soil in Antarctica.</title>
        <authorList>
            <person name="Zhang K."/>
        </authorList>
    </citation>
    <scope>NUCLEOTIDE SEQUENCE [LARGE SCALE GENOMIC DNA]</scope>
    <source>
        <strain evidence="4 5">H1</strain>
    </source>
</reference>
<dbReference type="InterPro" id="IPR036271">
    <property type="entry name" value="Tet_transcr_reg_TetR-rel_C_sf"/>
</dbReference>
<dbReference type="Pfam" id="PF00440">
    <property type="entry name" value="TetR_N"/>
    <property type="match status" value="1"/>
</dbReference>
<dbReference type="InterPro" id="IPR001647">
    <property type="entry name" value="HTH_TetR"/>
</dbReference>
<name>A0A553V117_9DEIO</name>
<dbReference type="Gene3D" id="1.10.10.60">
    <property type="entry name" value="Homeodomain-like"/>
    <property type="match status" value="1"/>
</dbReference>
<dbReference type="PANTHER" id="PTHR30055:SF237">
    <property type="entry name" value="TRANSCRIPTIONAL REPRESSOR MCE3R"/>
    <property type="match status" value="1"/>
</dbReference>
<dbReference type="PANTHER" id="PTHR30055">
    <property type="entry name" value="HTH-TYPE TRANSCRIPTIONAL REGULATOR RUTR"/>
    <property type="match status" value="1"/>
</dbReference>